<evidence type="ECO:0000313" key="3">
    <source>
        <dbReference type="Proteomes" id="UP000494216"/>
    </source>
</evidence>
<keyword evidence="3" id="KW-1185">Reference proteome</keyword>
<feature type="domain" description="Transposase IS801/IS1294" evidence="1">
    <location>
        <begin position="2"/>
        <end position="91"/>
    </location>
</feature>
<dbReference type="Proteomes" id="UP000494216">
    <property type="component" value="Unassembled WGS sequence"/>
</dbReference>
<protein>
    <submittedName>
        <fullName evidence="2">Transposase</fullName>
    </submittedName>
</protein>
<dbReference type="PANTHER" id="PTHR37023">
    <property type="entry name" value="TRANSPOSASE"/>
    <property type="match status" value="1"/>
</dbReference>
<dbReference type="PANTHER" id="PTHR37023:SF1">
    <property type="entry name" value="ISSOD25 TRANSPOSASE TNPA_ISSOD25"/>
    <property type="match status" value="1"/>
</dbReference>
<accession>A0A8S0X3S4</accession>
<dbReference type="InterPro" id="IPR007069">
    <property type="entry name" value="Transposase_32"/>
</dbReference>
<dbReference type="Pfam" id="PF04986">
    <property type="entry name" value="Y2_Tnp"/>
    <property type="match status" value="1"/>
</dbReference>
<name>A0A8S0X3S4_9GAMM</name>
<gene>
    <name evidence="2" type="ORF">METHB2_910005</name>
</gene>
<sequence>MQTDWVVYTKAYLNRVDTVVQYLARYSLKTALSNKRIQQIDEDLVHLRYKDCRDHDRHKVRVSGGEELMRRILWHILTTGFMRIRHYGFIANR</sequence>
<organism evidence="2 3">
    <name type="scientific">Candidatus Methylobacter favarea</name>
    <dbReference type="NCBI Taxonomy" id="2707345"/>
    <lineage>
        <taxon>Bacteria</taxon>
        <taxon>Pseudomonadati</taxon>
        <taxon>Pseudomonadota</taxon>
        <taxon>Gammaproteobacteria</taxon>
        <taxon>Methylococcales</taxon>
        <taxon>Methylococcaceae</taxon>
        <taxon>Methylobacter</taxon>
    </lineage>
</organism>
<dbReference type="GO" id="GO:0004803">
    <property type="term" value="F:transposase activity"/>
    <property type="evidence" value="ECO:0007669"/>
    <property type="project" value="InterPro"/>
</dbReference>
<reference evidence="2 3" key="1">
    <citation type="submission" date="2020-02" db="EMBL/GenBank/DDBJ databases">
        <authorList>
            <person name="Hogendoorn C."/>
        </authorList>
    </citation>
    <scope>NUCLEOTIDE SEQUENCE [LARGE SCALE GENOMIC DNA]</scope>
    <source>
        <strain evidence="2">METHB21</strain>
    </source>
</reference>
<proteinExistence type="predicted"/>
<comment type="caution">
    <text evidence="2">The sequence shown here is derived from an EMBL/GenBank/DDBJ whole genome shotgun (WGS) entry which is preliminary data.</text>
</comment>
<dbReference type="GO" id="GO:0006313">
    <property type="term" value="P:DNA transposition"/>
    <property type="evidence" value="ECO:0007669"/>
    <property type="project" value="InterPro"/>
</dbReference>
<dbReference type="AlphaFoldDB" id="A0A8S0X3S4"/>
<evidence type="ECO:0000259" key="1">
    <source>
        <dbReference type="Pfam" id="PF04986"/>
    </source>
</evidence>
<dbReference type="EMBL" id="CADCXN010000126">
    <property type="protein sequence ID" value="CAA9893004.1"/>
    <property type="molecule type" value="Genomic_DNA"/>
</dbReference>
<evidence type="ECO:0000313" key="2">
    <source>
        <dbReference type="EMBL" id="CAA9893004.1"/>
    </source>
</evidence>
<dbReference type="GO" id="GO:0003677">
    <property type="term" value="F:DNA binding"/>
    <property type="evidence" value="ECO:0007669"/>
    <property type="project" value="InterPro"/>
</dbReference>